<protein>
    <submittedName>
        <fullName evidence="2">(northern house mosquito) hypothetical protein</fullName>
    </submittedName>
</protein>
<evidence type="ECO:0000256" key="1">
    <source>
        <dbReference type="SAM" id="MobiDB-lite"/>
    </source>
</evidence>
<dbReference type="EMBL" id="HBUE01341613">
    <property type="protein sequence ID" value="CAG6598674.1"/>
    <property type="molecule type" value="Transcribed_RNA"/>
</dbReference>
<dbReference type="AlphaFoldDB" id="A0A8D8I679"/>
<dbReference type="EMBL" id="HBUE01341616">
    <property type="protein sequence ID" value="CAG6598678.1"/>
    <property type="molecule type" value="Transcribed_RNA"/>
</dbReference>
<feature type="region of interest" description="Disordered" evidence="1">
    <location>
        <begin position="26"/>
        <end position="63"/>
    </location>
</feature>
<feature type="region of interest" description="Disordered" evidence="1">
    <location>
        <begin position="111"/>
        <end position="138"/>
    </location>
</feature>
<sequence length="138" mass="15410">MGATPQQLLQKQNRPHIPLQLRIRRRRSRQAGRQLDLHLEHLTPRQGTPPERPERHRNPYVPLPVHHQSEVTFQRESRHGLGRATVRVAGRRSGAAGAGADAGHRFQHIGHVALPDAKVPEGQEQREREADSSAGGQG</sequence>
<evidence type="ECO:0000313" key="2">
    <source>
        <dbReference type="EMBL" id="CAG6546491.1"/>
    </source>
</evidence>
<proteinExistence type="predicted"/>
<reference evidence="2" key="1">
    <citation type="submission" date="2021-05" db="EMBL/GenBank/DDBJ databases">
        <authorList>
            <person name="Alioto T."/>
            <person name="Alioto T."/>
            <person name="Gomez Garrido J."/>
        </authorList>
    </citation>
    <scope>NUCLEOTIDE SEQUENCE</scope>
</reference>
<organism evidence="2">
    <name type="scientific">Culex pipiens</name>
    <name type="common">House mosquito</name>
    <dbReference type="NCBI Taxonomy" id="7175"/>
    <lineage>
        <taxon>Eukaryota</taxon>
        <taxon>Metazoa</taxon>
        <taxon>Ecdysozoa</taxon>
        <taxon>Arthropoda</taxon>
        <taxon>Hexapoda</taxon>
        <taxon>Insecta</taxon>
        <taxon>Pterygota</taxon>
        <taxon>Neoptera</taxon>
        <taxon>Endopterygota</taxon>
        <taxon>Diptera</taxon>
        <taxon>Nematocera</taxon>
        <taxon>Culicoidea</taxon>
        <taxon>Culicidae</taxon>
        <taxon>Culicinae</taxon>
        <taxon>Culicini</taxon>
        <taxon>Culex</taxon>
        <taxon>Culex</taxon>
    </lineage>
</organism>
<dbReference type="EMBL" id="HBUE01234715">
    <property type="protein sequence ID" value="CAG6546495.1"/>
    <property type="molecule type" value="Transcribed_RNA"/>
</dbReference>
<accession>A0A8D8I679</accession>
<name>A0A8D8I679_CULPI</name>
<feature type="compositionally biased region" description="Basic and acidic residues" evidence="1">
    <location>
        <begin position="118"/>
        <end position="131"/>
    </location>
</feature>
<dbReference type="EMBL" id="HBUE01234712">
    <property type="protein sequence ID" value="CAG6546491.1"/>
    <property type="molecule type" value="Transcribed_RNA"/>
</dbReference>